<proteinExistence type="predicted"/>
<protein>
    <submittedName>
        <fullName evidence="2">DUF4468 domain-containing protein</fullName>
    </submittedName>
</protein>
<comment type="caution">
    <text evidence="2">The sequence shown here is derived from an EMBL/GenBank/DDBJ whole genome shotgun (WGS) entry which is preliminary data.</text>
</comment>
<accession>A0A6L9ECB0</accession>
<dbReference type="EMBL" id="WXYO01000004">
    <property type="protein sequence ID" value="NAS12241.1"/>
    <property type="molecule type" value="Genomic_DNA"/>
</dbReference>
<dbReference type="InterPro" id="IPR027823">
    <property type="entry name" value="DUF4468"/>
</dbReference>
<dbReference type="RefSeq" id="WP_161435284.1">
    <property type="nucleotide sequence ID" value="NZ_WXYO01000004.1"/>
</dbReference>
<evidence type="ECO:0000313" key="3">
    <source>
        <dbReference type="Proteomes" id="UP000475249"/>
    </source>
</evidence>
<keyword evidence="3" id="KW-1185">Reference proteome</keyword>
<gene>
    <name evidence="2" type="ORF">GTQ38_09525</name>
</gene>
<name>A0A6L9ECB0_9FLAO</name>
<dbReference type="Pfam" id="PF14730">
    <property type="entry name" value="DUF4468"/>
    <property type="match status" value="1"/>
</dbReference>
<evidence type="ECO:0000313" key="2">
    <source>
        <dbReference type="EMBL" id="NAS12241.1"/>
    </source>
</evidence>
<dbReference type="AlphaFoldDB" id="A0A6L9ECB0"/>
<evidence type="ECO:0000259" key="1">
    <source>
        <dbReference type="Pfam" id="PF14730"/>
    </source>
</evidence>
<reference evidence="2 3" key="1">
    <citation type="submission" date="2020-01" db="EMBL/GenBank/DDBJ databases">
        <title>Bacteria diversity of Porities sp.</title>
        <authorList>
            <person name="Wang G."/>
        </authorList>
    </citation>
    <scope>NUCLEOTIDE SEQUENCE [LARGE SCALE GENOMIC DNA]</scope>
    <source>
        <strain evidence="2 3">R33</strain>
    </source>
</reference>
<feature type="domain" description="DUF4468" evidence="1">
    <location>
        <begin position="37"/>
        <end position="116"/>
    </location>
</feature>
<dbReference type="Proteomes" id="UP000475249">
    <property type="component" value="Unassembled WGS sequence"/>
</dbReference>
<dbReference type="Gene3D" id="3.30.530.80">
    <property type="match status" value="1"/>
</dbReference>
<organism evidence="2 3">
    <name type="scientific">Poritiphilus flavus</name>
    <dbReference type="NCBI Taxonomy" id="2697053"/>
    <lineage>
        <taxon>Bacteria</taxon>
        <taxon>Pseudomonadati</taxon>
        <taxon>Bacteroidota</taxon>
        <taxon>Flavobacteriia</taxon>
        <taxon>Flavobacteriales</taxon>
        <taxon>Flavobacteriaceae</taxon>
        <taxon>Poritiphilus</taxon>
    </lineage>
</organism>
<sequence length="179" mass="20424">MKRLVFILFVIGTIGTGKAQDAKKFEYQEKGLNDYVVTKVEGKTADEIYASAFNWVKETYKNPDEVLKATIEGKKIRLTGVASNLLIVKNKYSFPLKYTVEIAVKDGRYKFEIFTIETPPNEYGNGADYKNIEGFKTKKSMVKNFGESPNRIENYFNDLNKSLKNYILSGSPGENDQDW</sequence>